<dbReference type="EMBL" id="SNRW01031776">
    <property type="protein sequence ID" value="KAA6357195.1"/>
    <property type="molecule type" value="Genomic_DNA"/>
</dbReference>
<dbReference type="AlphaFoldDB" id="A0A5J4TI84"/>
<proteinExistence type="predicted"/>
<reference evidence="1 2" key="1">
    <citation type="submission" date="2019-03" db="EMBL/GenBank/DDBJ databases">
        <title>Single cell metagenomics reveals metabolic interactions within the superorganism composed of flagellate Streblomastix strix and complex community of Bacteroidetes bacteria on its surface.</title>
        <authorList>
            <person name="Treitli S.C."/>
            <person name="Kolisko M."/>
            <person name="Husnik F."/>
            <person name="Keeling P."/>
            <person name="Hampl V."/>
        </authorList>
    </citation>
    <scope>NUCLEOTIDE SEQUENCE [LARGE SCALE GENOMIC DNA]</scope>
    <source>
        <strain evidence="1">ST1C</strain>
    </source>
</reference>
<protein>
    <submittedName>
        <fullName evidence="1">Uncharacterized protein</fullName>
    </submittedName>
</protein>
<name>A0A5J4TI84_9EUKA</name>
<dbReference type="Proteomes" id="UP000324800">
    <property type="component" value="Unassembled WGS sequence"/>
</dbReference>
<evidence type="ECO:0000313" key="2">
    <source>
        <dbReference type="Proteomes" id="UP000324800"/>
    </source>
</evidence>
<gene>
    <name evidence="1" type="ORF">EZS28_047278</name>
</gene>
<sequence>MKQDTETLSDKPNKVDMVFFFFLYPLYDQNIEFGKKLSILYWAIQSLQFLGIAFFG</sequence>
<accession>A0A5J4TI84</accession>
<feature type="non-terminal residue" evidence="1">
    <location>
        <position position="56"/>
    </location>
</feature>
<comment type="caution">
    <text evidence="1">The sequence shown here is derived from an EMBL/GenBank/DDBJ whole genome shotgun (WGS) entry which is preliminary data.</text>
</comment>
<evidence type="ECO:0000313" key="1">
    <source>
        <dbReference type="EMBL" id="KAA6357195.1"/>
    </source>
</evidence>
<organism evidence="1 2">
    <name type="scientific">Streblomastix strix</name>
    <dbReference type="NCBI Taxonomy" id="222440"/>
    <lineage>
        <taxon>Eukaryota</taxon>
        <taxon>Metamonada</taxon>
        <taxon>Preaxostyla</taxon>
        <taxon>Oxymonadida</taxon>
        <taxon>Streblomastigidae</taxon>
        <taxon>Streblomastix</taxon>
    </lineage>
</organism>